<dbReference type="GO" id="GO:0032422">
    <property type="term" value="F:purine-rich negative regulatory element binding"/>
    <property type="evidence" value="ECO:0007669"/>
    <property type="project" value="InterPro"/>
</dbReference>
<evidence type="ECO:0000313" key="4">
    <source>
        <dbReference type="Proteomes" id="UP000544222"/>
    </source>
</evidence>
<keyword evidence="4" id="KW-1185">Reference proteome</keyword>
<comment type="caution">
    <text evidence="3">The sequence shown here is derived from an EMBL/GenBank/DDBJ whole genome shotgun (WGS) entry which is preliminary data.</text>
</comment>
<dbReference type="Gene3D" id="3.10.450.700">
    <property type="match status" value="1"/>
</dbReference>
<accession>A0A7W5H2E6</accession>
<comment type="similarity">
    <text evidence="1">Belongs to the PUR DNA-binding protein family.</text>
</comment>
<reference evidence="3 4" key="1">
    <citation type="submission" date="2020-08" db="EMBL/GenBank/DDBJ databases">
        <title>Genomic Encyclopedia of Type Strains, Phase IV (KMG-IV): sequencing the most valuable type-strain genomes for metagenomic binning, comparative biology and taxonomic classification.</title>
        <authorList>
            <person name="Goeker M."/>
        </authorList>
    </citation>
    <scope>NUCLEOTIDE SEQUENCE [LARGE SCALE GENOMIC DNA]</scope>
    <source>
        <strain evidence="3 4">DSM 27471</strain>
    </source>
</reference>
<evidence type="ECO:0000256" key="2">
    <source>
        <dbReference type="ARBA" id="ARBA00023125"/>
    </source>
</evidence>
<evidence type="ECO:0000256" key="1">
    <source>
        <dbReference type="ARBA" id="ARBA00009251"/>
    </source>
</evidence>
<evidence type="ECO:0008006" key="5">
    <source>
        <dbReference type="Google" id="ProtNLM"/>
    </source>
</evidence>
<keyword evidence="2" id="KW-0238">DNA-binding</keyword>
<evidence type="ECO:0000313" key="3">
    <source>
        <dbReference type="EMBL" id="MBB3187549.1"/>
    </source>
</evidence>
<dbReference type="Pfam" id="PF11680">
    <property type="entry name" value="DUF3276"/>
    <property type="match status" value="1"/>
</dbReference>
<dbReference type="EMBL" id="JACHYB010000001">
    <property type="protein sequence ID" value="MBB3187549.1"/>
    <property type="molecule type" value="Genomic_DNA"/>
</dbReference>
<dbReference type="GO" id="GO:0000977">
    <property type="term" value="F:RNA polymerase II transcription regulatory region sequence-specific DNA binding"/>
    <property type="evidence" value="ECO:0007669"/>
    <property type="project" value="InterPro"/>
</dbReference>
<name>A0A7W5H2E6_9PORP</name>
<dbReference type="Proteomes" id="UP000544222">
    <property type="component" value="Unassembled WGS sequence"/>
</dbReference>
<sequence>MKESNSQNEDMPNDRDIYYSQRIKAGKRIYYFDMKKSRFGDYYLVITESKKEVIVNDADNPIVSFERHRIFLYQEDFDEFLRGLHELIDLINIKNDTIALVEEPVPDHTPEKLKKVGDSA</sequence>
<dbReference type="AlphaFoldDB" id="A0A7W5H2E6"/>
<dbReference type="InterPro" id="IPR006628">
    <property type="entry name" value="PUR-bd_fam"/>
</dbReference>
<dbReference type="RefSeq" id="WP_183413306.1">
    <property type="nucleotide sequence ID" value="NZ_JACHYB010000001.1"/>
</dbReference>
<protein>
    <recommendedName>
        <fullName evidence="5">DUF3276 family protein</fullName>
    </recommendedName>
</protein>
<gene>
    <name evidence="3" type="ORF">FHX64_001712</name>
</gene>
<organism evidence="3 4">
    <name type="scientific">Microbacter margulisiae</name>
    <dbReference type="NCBI Taxonomy" id="1350067"/>
    <lineage>
        <taxon>Bacteria</taxon>
        <taxon>Pseudomonadati</taxon>
        <taxon>Bacteroidota</taxon>
        <taxon>Bacteroidia</taxon>
        <taxon>Bacteroidales</taxon>
        <taxon>Porphyromonadaceae</taxon>
        <taxon>Microbacter</taxon>
    </lineage>
</organism>
<proteinExistence type="inferred from homology"/>